<keyword evidence="3" id="KW-1185">Reference proteome</keyword>
<name>A0A2Z3H490_9BACT</name>
<dbReference type="KEGG" id="gog:C1280_01330"/>
<evidence type="ECO:0000256" key="1">
    <source>
        <dbReference type="SAM" id="Phobius"/>
    </source>
</evidence>
<evidence type="ECO:0000313" key="2">
    <source>
        <dbReference type="EMBL" id="AWM35800.1"/>
    </source>
</evidence>
<dbReference type="Proteomes" id="UP000245802">
    <property type="component" value="Chromosome"/>
</dbReference>
<feature type="transmembrane region" description="Helical" evidence="1">
    <location>
        <begin position="55"/>
        <end position="73"/>
    </location>
</feature>
<keyword evidence="1" id="KW-0472">Membrane</keyword>
<feature type="transmembrane region" description="Helical" evidence="1">
    <location>
        <begin position="93"/>
        <end position="115"/>
    </location>
</feature>
<reference evidence="2 3" key="1">
    <citation type="submission" date="2018-01" db="EMBL/GenBank/DDBJ databases">
        <title>G. obscuriglobus.</title>
        <authorList>
            <person name="Franke J."/>
            <person name="Blomberg W."/>
            <person name="Selmecki A."/>
        </authorList>
    </citation>
    <scope>NUCLEOTIDE SEQUENCE [LARGE SCALE GENOMIC DNA]</scope>
    <source>
        <strain evidence="2 3">DSM 5831</strain>
    </source>
</reference>
<keyword evidence="1" id="KW-0812">Transmembrane</keyword>
<dbReference type="RefSeq" id="WP_010036922.1">
    <property type="nucleotide sequence ID" value="NZ_CP025958.1"/>
</dbReference>
<sequence>MAEPTQPPALPSTADTTPYVPIAWSAVAAATVAGLFAVLLLVLGISAFVNKKPLLIEELLVLPVIGVVLSFAARRLIRNSEGTRTGEALANAAWWLSLVLGLAYFAYLFAISFAVRREAKTEVERWIGLVQKGDPEDAFYLTIPPGARQGVPKNDKIALRGRYGEELLAFKGTDLVKLAQRNGDQFRFTSGEVAEWSYKPGTIDCTSNGEVTCPEGKFPVVVGLKGVEGVTGADVGRQWMIVRPQGGGFIRQDKAERTTYGWMLLMLEANGGAFAKAFVDHVGAGPAGRQYLYRAFVEEGGDTKWLTVARDAFLQIAFAIPTAAAYPNANPGGLPDGFFTAPGGEKSTKLDRFISGWNALGLFEAGRRLKDPGGNVADKDPTLKVTDTAVEVYLPVELPLPNVNKVETARGRLVVATKDPALLEELKQRKAAAVAGEQPSLNPPPDLERWASVRWRVVRVESDLVPVTLGPAAGDARSGGPGGPGH</sequence>
<gene>
    <name evidence="2" type="ORF">C1280_01330</name>
</gene>
<evidence type="ECO:0000313" key="3">
    <source>
        <dbReference type="Proteomes" id="UP000245802"/>
    </source>
</evidence>
<dbReference type="OrthoDB" id="274806at2"/>
<keyword evidence="1" id="KW-1133">Transmembrane helix</keyword>
<proteinExistence type="predicted"/>
<accession>A0A2Z3H490</accession>
<feature type="transmembrane region" description="Helical" evidence="1">
    <location>
        <begin position="22"/>
        <end position="43"/>
    </location>
</feature>
<organism evidence="2 3">
    <name type="scientific">Gemmata obscuriglobus</name>
    <dbReference type="NCBI Taxonomy" id="114"/>
    <lineage>
        <taxon>Bacteria</taxon>
        <taxon>Pseudomonadati</taxon>
        <taxon>Planctomycetota</taxon>
        <taxon>Planctomycetia</taxon>
        <taxon>Gemmatales</taxon>
        <taxon>Gemmataceae</taxon>
        <taxon>Gemmata</taxon>
    </lineage>
</organism>
<dbReference type="AlphaFoldDB" id="A0A2Z3H490"/>
<protein>
    <submittedName>
        <fullName evidence="2">Uncharacterized protein</fullName>
    </submittedName>
</protein>
<dbReference type="EMBL" id="CP025958">
    <property type="protein sequence ID" value="AWM35800.1"/>
    <property type="molecule type" value="Genomic_DNA"/>
</dbReference>